<evidence type="ECO:0000313" key="1">
    <source>
        <dbReference type="EMBL" id="OBK91091.1"/>
    </source>
</evidence>
<proteinExistence type="predicted"/>
<comment type="caution">
    <text evidence="1">The sequence shown here is derived from an EMBL/GenBank/DDBJ whole genome shotgun (WGS) entry which is preliminary data.</text>
</comment>
<dbReference type="Gene3D" id="3.10.450.50">
    <property type="match status" value="1"/>
</dbReference>
<dbReference type="Proteomes" id="UP000093759">
    <property type="component" value="Unassembled WGS sequence"/>
</dbReference>
<evidence type="ECO:0008006" key="3">
    <source>
        <dbReference type="Google" id="ProtNLM"/>
    </source>
</evidence>
<accession>A0A1A3U866</accession>
<dbReference type="EMBL" id="LZMF01000008">
    <property type="protein sequence ID" value="OBK91091.1"/>
    <property type="molecule type" value="Genomic_DNA"/>
</dbReference>
<protein>
    <recommendedName>
        <fullName evidence="3">SnoaL-like domain-containing protein</fullName>
    </recommendedName>
</protein>
<gene>
    <name evidence="1" type="ORF">A5648_15405</name>
</gene>
<organism evidence="1 2">
    <name type="scientific">Mycolicibacter sinensis (strain JDM601)</name>
    <name type="common">Mycobacterium sinense</name>
    <dbReference type="NCBI Taxonomy" id="875328"/>
    <lineage>
        <taxon>Bacteria</taxon>
        <taxon>Bacillati</taxon>
        <taxon>Actinomycetota</taxon>
        <taxon>Actinomycetes</taxon>
        <taxon>Mycobacteriales</taxon>
        <taxon>Mycobacteriaceae</taxon>
        <taxon>Mycolicibacter</taxon>
    </lineage>
</organism>
<dbReference type="AlphaFoldDB" id="A0A1A3U866"/>
<evidence type="ECO:0000313" key="2">
    <source>
        <dbReference type="Proteomes" id="UP000093759"/>
    </source>
</evidence>
<reference evidence="2" key="1">
    <citation type="submission" date="2016-06" db="EMBL/GenBank/DDBJ databases">
        <authorList>
            <person name="Sutton G."/>
            <person name="Brinkac L."/>
            <person name="Sanka R."/>
            <person name="Adams M."/>
            <person name="Lau E."/>
            <person name="Garcia-Basteiro A."/>
            <person name="Lopez-Varela E."/>
            <person name="Palencia S."/>
        </authorList>
    </citation>
    <scope>NUCLEOTIDE SEQUENCE [LARGE SCALE GENOMIC DNA]</scope>
    <source>
        <strain evidence="2">1274684.2</strain>
    </source>
</reference>
<name>A0A1A3U866_MYCSD</name>
<sequence length="188" mass="21700">MYVKLGLPADGLTDFLIKWFDAWEQRDIVALRACMTDNMVYADPTTASRTWTASQLECDLYHAGFRLCPDLVFHPQDDTIRALPYYDFFDGKVRLTVPYRAIGRFRFTPRAIELVGVDRYIMDRDAERGWLIARIDTDNDLLGALGQMMPIPIRAPKQRTVKLVFGTLQKVFRGLRGPAVRPFTRDQH</sequence>
<dbReference type="SUPFAM" id="SSF54427">
    <property type="entry name" value="NTF2-like"/>
    <property type="match status" value="1"/>
</dbReference>
<dbReference type="InterPro" id="IPR032710">
    <property type="entry name" value="NTF2-like_dom_sf"/>
</dbReference>